<dbReference type="InterPro" id="IPR034061">
    <property type="entry name" value="Peptidases_S8_Autotransporter"/>
</dbReference>
<dbReference type="EMBL" id="WTYS01000001">
    <property type="protein sequence ID" value="MXO56247.1"/>
    <property type="molecule type" value="Genomic_DNA"/>
</dbReference>
<dbReference type="Gene3D" id="3.40.50.200">
    <property type="entry name" value="Peptidase S8/S53 domain"/>
    <property type="match status" value="1"/>
</dbReference>
<keyword evidence="3 9" id="KW-0732">Signal</keyword>
<keyword evidence="2 6" id="KW-0645">Protease</keyword>
<dbReference type="InterPro" id="IPR023827">
    <property type="entry name" value="Peptidase_S8_Asp-AS"/>
</dbReference>
<evidence type="ECO:0000256" key="6">
    <source>
        <dbReference type="PROSITE-ProRule" id="PRU01240"/>
    </source>
</evidence>
<dbReference type="InterPro" id="IPR015500">
    <property type="entry name" value="Peptidase_S8_subtilisin-rel"/>
</dbReference>
<dbReference type="AlphaFoldDB" id="A0A6I4SN56"/>
<proteinExistence type="inferred from homology"/>
<accession>A0A6I4SN56</accession>
<dbReference type="CDD" id="cd04848">
    <property type="entry name" value="Peptidases_S8_Autotransporter_serine_protease_like"/>
    <property type="match status" value="1"/>
</dbReference>
<dbReference type="GO" id="GO:0006508">
    <property type="term" value="P:proteolysis"/>
    <property type="evidence" value="ECO:0007669"/>
    <property type="project" value="UniProtKB-KW"/>
</dbReference>
<feature type="compositionally biased region" description="Pro residues" evidence="8">
    <location>
        <begin position="40"/>
        <end position="61"/>
    </location>
</feature>
<feature type="active site" description="Charge relay system" evidence="6">
    <location>
        <position position="132"/>
    </location>
</feature>
<keyword evidence="5 6" id="KW-0720">Serine protease</keyword>
<feature type="signal peptide" evidence="9">
    <location>
        <begin position="1"/>
        <end position="27"/>
    </location>
</feature>
<name>A0A6I4SN56_9SPHN</name>
<dbReference type="OrthoDB" id="5405281at2"/>
<feature type="region of interest" description="Disordered" evidence="8">
    <location>
        <begin position="31"/>
        <end position="65"/>
    </location>
</feature>
<keyword evidence="4 6" id="KW-0378">Hydrolase</keyword>
<dbReference type="Pfam" id="PF00082">
    <property type="entry name" value="Peptidase_S8"/>
    <property type="match status" value="1"/>
</dbReference>
<sequence length="791" mass="80995">MSAFPAQHSRIRICCALAALAVLSACGGGGTSGGGGVVSAPPPAPPPPPPPPSPPPPPPPATNFNTAEFRRSDGAGFHNVVSAWQDGITGTGSTIAIIDTGIDTDSPEFAGRLHPDSVDVAGNSSVEAVDDHGTLVALVAAAARDDLGVVGIAFDANVLALRADRPGTCNAGSDASLDGCEFADLDIAAGVDQAIASGATVLNLSLGGSPPTRSLNEAIARAAAAGIVIVVSAGNDGDTTDAAIDPNQPDPFAAGLLAAGGANVIIVGSVDESGAFSDFSNRAGNSAGSFISARGEAICCIYEDGELQVTTNADGSFVTLFSGTSFAAPQVAGAVALLAQAFPNLTGAEIVEILLGSAREAGAPGTDARFGTGILDIAASLQPSGTTTLAGTTISVALSDDTGIASSPMGDALVNASIKTVITDRYDRAFGYDFGGRIRSASIRPRLLGAMQQQGRRVARSKGGIAMAYTVADNRRAVSVSQLHLTGEQADQAQVLAARIAVKLAPDTDLAFAFAEGAQGLALQLQGQGRPAFLIAGEASSDTGFFQRSDASVAVRRKVGRWGLTMSADRGDVWLSSARRAEGVLVRQPERHNISNFALAADHNLGPVNTVTSLSWMQEQGTVLGAFFHDSIGNSGADTLFLDGSLGYDFASNWRIGGALRQGFTRVRRSGLIAGGSDFSSRAWSVDIMRGNIFERGDSLGLRVSQPLRVSGGGLNLALPIAYDYATESAIFGNRRLSLAPEGREIMAELAWRGQLWGGSTAASIFYRQQPGHVAASPDDAGAAFKWNTAF</sequence>
<evidence type="ECO:0000256" key="1">
    <source>
        <dbReference type="ARBA" id="ARBA00011073"/>
    </source>
</evidence>
<gene>
    <name evidence="11" type="ORF">GRI36_05065</name>
</gene>
<dbReference type="PROSITE" id="PS51892">
    <property type="entry name" value="SUBTILASE"/>
    <property type="match status" value="1"/>
</dbReference>
<feature type="active site" description="Charge relay system" evidence="6">
    <location>
        <position position="99"/>
    </location>
</feature>
<feature type="domain" description="Peptidase S8/S53" evidence="10">
    <location>
        <begin position="90"/>
        <end position="373"/>
    </location>
</feature>
<feature type="active site" description="Charge relay system" evidence="6">
    <location>
        <position position="325"/>
    </location>
</feature>
<comment type="similarity">
    <text evidence="1 6 7">Belongs to the peptidase S8 family.</text>
</comment>
<dbReference type="GO" id="GO:0004252">
    <property type="term" value="F:serine-type endopeptidase activity"/>
    <property type="evidence" value="ECO:0007669"/>
    <property type="project" value="UniProtKB-UniRule"/>
</dbReference>
<evidence type="ECO:0000259" key="10">
    <source>
        <dbReference type="Pfam" id="PF00082"/>
    </source>
</evidence>
<dbReference type="InterPro" id="IPR023828">
    <property type="entry name" value="Peptidase_S8_Ser-AS"/>
</dbReference>
<evidence type="ECO:0000256" key="5">
    <source>
        <dbReference type="ARBA" id="ARBA00022825"/>
    </source>
</evidence>
<evidence type="ECO:0000256" key="3">
    <source>
        <dbReference type="ARBA" id="ARBA00022729"/>
    </source>
</evidence>
<dbReference type="InterPro" id="IPR000209">
    <property type="entry name" value="Peptidase_S8/S53_dom"/>
</dbReference>
<keyword evidence="12" id="KW-1185">Reference proteome</keyword>
<protein>
    <submittedName>
        <fullName evidence="11">S8 family serine peptidase</fullName>
    </submittedName>
</protein>
<dbReference type="PANTHER" id="PTHR43806">
    <property type="entry name" value="PEPTIDASE S8"/>
    <property type="match status" value="1"/>
</dbReference>
<evidence type="ECO:0000313" key="12">
    <source>
        <dbReference type="Proteomes" id="UP000468943"/>
    </source>
</evidence>
<evidence type="ECO:0000313" key="11">
    <source>
        <dbReference type="EMBL" id="MXO56247.1"/>
    </source>
</evidence>
<organism evidence="11 12">
    <name type="scientific">Pontixanthobacter gangjinensis</name>
    <dbReference type="NCBI Taxonomy" id="1028742"/>
    <lineage>
        <taxon>Bacteria</taxon>
        <taxon>Pseudomonadati</taxon>
        <taxon>Pseudomonadota</taxon>
        <taxon>Alphaproteobacteria</taxon>
        <taxon>Sphingomonadales</taxon>
        <taxon>Erythrobacteraceae</taxon>
        <taxon>Pontixanthobacter</taxon>
    </lineage>
</organism>
<dbReference type="Proteomes" id="UP000468943">
    <property type="component" value="Unassembled WGS sequence"/>
</dbReference>
<dbReference type="SUPFAM" id="SSF52743">
    <property type="entry name" value="Subtilisin-like"/>
    <property type="match status" value="1"/>
</dbReference>
<dbReference type="PRINTS" id="PR00723">
    <property type="entry name" value="SUBTILISIN"/>
</dbReference>
<dbReference type="PANTHER" id="PTHR43806:SF11">
    <property type="entry name" value="CEREVISIN-RELATED"/>
    <property type="match status" value="1"/>
</dbReference>
<dbReference type="InterPro" id="IPR050131">
    <property type="entry name" value="Peptidase_S8_subtilisin-like"/>
</dbReference>
<evidence type="ECO:0000256" key="9">
    <source>
        <dbReference type="SAM" id="SignalP"/>
    </source>
</evidence>
<dbReference type="InterPro" id="IPR036852">
    <property type="entry name" value="Peptidase_S8/S53_dom_sf"/>
</dbReference>
<dbReference type="PROSITE" id="PS00136">
    <property type="entry name" value="SUBTILASE_ASP"/>
    <property type="match status" value="1"/>
</dbReference>
<reference evidence="11 12" key="1">
    <citation type="submission" date="2019-12" db="EMBL/GenBank/DDBJ databases">
        <title>Genomic-based taxomic classification of the family Erythrobacteraceae.</title>
        <authorList>
            <person name="Xu L."/>
        </authorList>
    </citation>
    <scope>NUCLEOTIDE SEQUENCE [LARGE SCALE GENOMIC DNA]</scope>
    <source>
        <strain evidence="11 12">JCM 17802</strain>
    </source>
</reference>
<evidence type="ECO:0000256" key="7">
    <source>
        <dbReference type="RuleBase" id="RU003355"/>
    </source>
</evidence>
<evidence type="ECO:0000256" key="4">
    <source>
        <dbReference type="ARBA" id="ARBA00022801"/>
    </source>
</evidence>
<dbReference type="PROSITE" id="PS00138">
    <property type="entry name" value="SUBTILASE_SER"/>
    <property type="match status" value="1"/>
</dbReference>
<feature type="chain" id="PRO_5026270666" evidence="9">
    <location>
        <begin position="28"/>
        <end position="791"/>
    </location>
</feature>
<evidence type="ECO:0000256" key="8">
    <source>
        <dbReference type="SAM" id="MobiDB-lite"/>
    </source>
</evidence>
<evidence type="ECO:0000256" key="2">
    <source>
        <dbReference type="ARBA" id="ARBA00022670"/>
    </source>
</evidence>
<comment type="caution">
    <text evidence="11">The sequence shown here is derived from an EMBL/GenBank/DDBJ whole genome shotgun (WGS) entry which is preliminary data.</text>
</comment>